<feature type="transmembrane region" description="Helical" evidence="6">
    <location>
        <begin position="109"/>
        <end position="131"/>
    </location>
</feature>
<dbReference type="GO" id="GO:0022857">
    <property type="term" value="F:transmembrane transporter activity"/>
    <property type="evidence" value="ECO:0007669"/>
    <property type="project" value="InterPro"/>
</dbReference>
<sequence length="582" mass="62606">MTATLEQRPATMESVEHTTLSEPKEVHTSAASDHDSIDDEKAVIADNEPNMAELQLQRTESAFEYPPTSQAIVVMIAIMLAIFLVALDRTIIATAIPQITNEFNSLGDIGWYGSAFMITACSFQLFIGRIYTFYTPKYIFLAIILIFEIGSAICGAAPSSTAFIVGRAIAGVGSAGIMSGAVILMTNNVPLAKRPMWQGLFGAVFGIASVIGPLLGGAFTTNVSWRWCFYINLPIGGAVLLVLVFILKPTEPFKPNTPFKQQLRQLDPLGTILLLPSLICLLLALQWGGATYAWSDGRIIALWVVFAVLFLAFIAVQVFMNETATIPAAIIKNRSIIAGMWWTFCLASGMMIFVYYIPIWFQAIKGVSAIQSGIDLLPMVLSLVLGSISSGIITGRIGYYTALAYTSAIIMPIGAGLISTFNVNTSTGTWIGFQIVFGIGLGMGMQQGSMAAQTVLKRHEVPTGVSLMFFCQMLAGAIFVSVGQNVFDSNLVNGIVGTIPGIDAHTIVNTGATSLHDIIPAAEMDAVLNIYNNALRQVFYVAVGVASIACIGAFSLEWKSVKKARDGKRTQQPSTEKPEETV</sequence>
<feature type="domain" description="Major facilitator superfamily (MFS) profile" evidence="7">
    <location>
        <begin position="74"/>
        <end position="561"/>
    </location>
</feature>
<dbReference type="InterPro" id="IPR020846">
    <property type="entry name" value="MFS_dom"/>
</dbReference>
<feature type="transmembrane region" description="Helical" evidence="6">
    <location>
        <begin position="227"/>
        <end position="247"/>
    </location>
</feature>
<feature type="transmembrane region" description="Helical" evidence="6">
    <location>
        <begin position="138"/>
        <end position="158"/>
    </location>
</feature>
<dbReference type="EMBL" id="CP051139">
    <property type="protein sequence ID" value="QIW94720.1"/>
    <property type="molecule type" value="Genomic_DNA"/>
</dbReference>
<dbReference type="InterPro" id="IPR036259">
    <property type="entry name" value="MFS_trans_sf"/>
</dbReference>
<feature type="region of interest" description="Disordered" evidence="5">
    <location>
        <begin position="1"/>
        <end position="37"/>
    </location>
</feature>
<evidence type="ECO:0000256" key="5">
    <source>
        <dbReference type="SAM" id="MobiDB-lite"/>
    </source>
</evidence>
<evidence type="ECO:0000256" key="6">
    <source>
        <dbReference type="SAM" id="Phobius"/>
    </source>
</evidence>
<evidence type="ECO:0000256" key="3">
    <source>
        <dbReference type="ARBA" id="ARBA00022989"/>
    </source>
</evidence>
<organism evidence="8 9">
    <name type="scientific">Peltaster fructicola</name>
    <dbReference type="NCBI Taxonomy" id="286661"/>
    <lineage>
        <taxon>Eukaryota</taxon>
        <taxon>Fungi</taxon>
        <taxon>Dikarya</taxon>
        <taxon>Ascomycota</taxon>
        <taxon>Pezizomycotina</taxon>
        <taxon>Dothideomycetes</taxon>
        <taxon>Dothideomycetes incertae sedis</taxon>
        <taxon>Peltaster</taxon>
    </lineage>
</organism>
<dbReference type="OrthoDB" id="10021397at2759"/>
<gene>
    <name evidence="8" type="ORF">AMS68_000238</name>
</gene>
<dbReference type="Proteomes" id="UP000503462">
    <property type="component" value="Chromosome 1"/>
</dbReference>
<dbReference type="PANTHER" id="PTHR23501">
    <property type="entry name" value="MAJOR FACILITATOR SUPERFAMILY"/>
    <property type="match status" value="1"/>
</dbReference>
<dbReference type="Gene3D" id="1.20.1250.20">
    <property type="entry name" value="MFS general substrate transporter like domains"/>
    <property type="match status" value="2"/>
</dbReference>
<dbReference type="Pfam" id="PF07690">
    <property type="entry name" value="MFS_1"/>
    <property type="match status" value="1"/>
</dbReference>
<dbReference type="GO" id="GO:0005886">
    <property type="term" value="C:plasma membrane"/>
    <property type="evidence" value="ECO:0007669"/>
    <property type="project" value="TreeGrafter"/>
</dbReference>
<evidence type="ECO:0000259" key="7">
    <source>
        <dbReference type="PROSITE" id="PS50850"/>
    </source>
</evidence>
<dbReference type="FunFam" id="1.20.1250.20:FF:000196">
    <property type="entry name" value="MFS toxin efflux pump (AflT)"/>
    <property type="match status" value="1"/>
</dbReference>
<proteinExistence type="predicted"/>
<comment type="subcellular location">
    <subcellularLocation>
        <location evidence="1">Membrane</location>
        <topology evidence="1">Multi-pass membrane protein</topology>
    </subcellularLocation>
</comment>
<feature type="transmembrane region" description="Helical" evidence="6">
    <location>
        <begin position="300"/>
        <end position="320"/>
    </location>
</feature>
<keyword evidence="2 6" id="KW-0812">Transmembrane</keyword>
<dbReference type="PROSITE" id="PS50850">
    <property type="entry name" value="MFS"/>
    <property type="match status" value="1"/>
</dbReference>
<keyword evidence="3 6" id="KW-1133">Transmembrane helix</keyword>
<dbReference type="CDD" id="cd17502">
    <property type="entry name" value="MFS_Azr1_MDR_like"/>
    <property type="match status" value="1"/>
</dbReference>
<dbReference type="AlphaFoldDB" id="A0A6H0XJA4"/>
<feature type="transmembrane region" description="Helical" evidence="6">
    <location>
        <begin position="268"/>
        <end position="288"/>
    </location>
</feature>
<reference evidence="8 9" key="1">
    <citation type="journal article" date="2016" name="Sci. Rep.">
        <title>Peltaster fructicola genome reveals evolution from an invasive phytopathogen to an ectophytic parasite.</title>
        <authorList>
            <person name="Xu C."/>
            <person name="Chen H."/>
            <person name="Gleason M.L."/>
            <person name="Xu J.R."/>
            <person name="Liu H."/>
            <person name="Zhang R."/>
            <person name="Sun G."/>
        </authorList>
    </citation>
    <scope>NUCLEOTIDE SEQUENCE [LARGE SCALE GENOMIC DNA]</scope>
    <source>
        <strain evidence="8 9">LNHT1506</strain>
    </source>
</reference>
<feature type="transmembrane region" description="Helical" evidence="6">
    <location>
        <begin position="427"/>
        <end position="444"/>
    </location>
</feature>
<feature type="transmembrane region" description="Helical" evidence="6">
    <location>
        <begin position="376"/>
        <end position="395"/>
    </location>
</feature>
<evidence type="ECO:0000256" key="2">
    <source>
        <dbReference type="ARBA" id="ARBA00022692"/>
    </source>
</evidence>
<evidence type="ECO:0000256" key="4">
    <source>
        <dbReference type="ARBA" id="ARBA00023136"/>
    </source>
</evidence>
<keyword evidence="4 6" id="KW-0472">Membrane</keyword>
<accession>A0A6H0XJA4</accession>
<evidence type="ECO:0000313" key="9">
    <source>
        <dbReference type="Proteomes" id="UP000503462"/>
    </source>
</evidence>
<keyword evidence="9" id="KW-1185">Reference proteome</keyword>
<feature type="transmembrane region" description="Helical" evidence="6">
    <location>
        <begin position="71"/>
        <end position="97"/>
    </location>
</feature>
<protein>
    <recommendedName>
        <fullName evidence="7">Major facilitator superfamily (MFS) profile domain-containing protein</fullName>
    </recommendedName>
</protein>
<dbReference type="InterPro" id="IPR011701">
    <property type="entry name" value="MFS"/>
</dbReference>
<dbReference type="SUPFAM" id="SSF103473">
    <property type="entry name" value="MFS general substrate transporter"/>
    <property type="match status" value="1"/>
</dbReference>
<feature type="transmembrane region" description="Helical" evidence="6">
    <location>
        <begin position="164"/>
        <end position="184"/>
    </location>
</feature>
<feature type="transmembrane region" description="Helical" evidence="6">
    <location>
        <begin position="465"/>
        <end position="483"/>
    </location>
</feature>
<evidence type="ECO:0000313" key="8">
    <source>
        <dbReference type="EMBL" id="QIW94720.1"/>
    </source>
</evidence>
<dbReference type="FunFam" id="1.20.1720.10:FF:000012">
    <property type="entry name" value="MFS toxin efflux pump (AflT)"/>
    <property type="match status" value="1"/>
</dbReference>
<feature type="transmembrane region" description="Helical" evidence="6">
    <location>
        <begin position="538"/>
        <end position="558"/>
    </location>
</feature>
<name>A0A6H0XJA4_9PEZI</name>
<feature type="compositionally biased region" description="Basic and acidic residues" evidence="5">
    <location>
        <begin position="22"/>
        <end position="37"/>
    </location>
</feature>
<feature type="transmembrane region" description="Helical" evidence="6">
    <location>
        <begin position="341"/>
        <end position="364"/>
    </location>
</feature>
<feature type="transmembrane region" description="Helical" evidence="6">
    <location>
        <begin position="402"/>
        <end position="421"/>
    </location>
</feature>
<evidence type="ECO:0000256" key="1">
    <source>
        <dbReference type="ARBA" id="ARBA00004141"/>
    </source>
</evidence>
<dbReference type="PANTHER" id="PTHR23501:SF201">
    <property type="entry name" value="MFS AFLATOXIN EFFLUX PUMP"/>
    <property type="match status" value="1"/>
</dbReference>
<feature type="transmembrane region" description="Helical" evidence="6">
    <location>
        <begin position="196"/>
        <end position="215"/>
    </location>
</feature>